<name>A0A380Q3D7_YERPU</name>
<keyword evidence="1" id="KW-0812">Transmembrane</keyword>
<organism evidence="2 3">
    <name type="scientific">Yersinia pseudotuberculosis</name>
    <dbReference type="NCBI Taxonomy" id="633"/>
    <lineage>
        <taxon>Bacteria</taxon>
        <taxon>Pseudomonadati</taxon>
        <taxon>Pseudomonadota</taxon>
        <taxon>Gammaproteobacteria</taxon>
        <taxon>Enterobacterales</taxon>
        <taxon>Yersiniaceae</taxon>
        <taxon>Yersinia</taxon>
    </lineage>
</organism>
<dbReference type="AlphaFoldDB" id="A0A380Q3D7"/>
<sequence length="77" mass="8964">MIVRLAETYAKYYFLNLIFILLFILLLLLPFIPAVLKWFFPEDVTPVKINRVKQQGDESANDKVNFNNVVDKNTSVT</sequence>
<dbReference type="Proteomes" id="UP000255087">
    <property type="component" value="Unassembled WGS sequence"/>
</dbReference>
<keyword evidence="1" id="KW-0472">Membrane</keyword>
<proteinExistence type="predicted"/>
<keyword evidence="1" id="KW-1133">Transmembrane helix</keyword>
<protein>
    <submittedName>
        <fullName evidence="2">Uncharacterized protein</fullName>
    </submittedName>
</protein>
<evidence type="ECO:0000313" key="2">
    <source>
        <dbReference type="EMBL" id="SUP80296.1"/>
    </source>
</evidence>
<dbReference type="EMBL" id="UHJC01000001">
    <property type="protein sequence ID" value="SUP80296.1"/>
    <property type="molecule type" value="Genomic_DNA"/>
</dbReference>
<gene>
    <name evidence="2" type="ORF">NCTC8580_00346</name>
</gene>
<reference evidence="2 3" key="1">
    <citation type="submission" date="2018-06" db="EMBL/GenBank/DDBJ databases">
        <authorList>
            <consortium name="Pathogen Informatics"/>
            <person name="Doyle S."/>
        </authorList>
    </citation>
    <scope>NUCLEOTIDE SEQUENCE [LARGE SCALE GENOMIC DNA]</scope>
    <source>
        <strain evidence="2 3">NCTC8580</strain>
    </source>
</reference>
<evidence type="ECO:0000256" key="1">
    <source>
        <dbReference type="SAM" id="Phobius"/>
    </source>
</evidence>
<evidence type="ECO:0000313" key="3">
    <source>
        <dbReference type="Proteomes" id="UP000255087"/>
    </source>
</evidence>
<dbReference type="RefSeq" id="WP_050093786.1">
    <property type="nucleotide sequence ID" value="NZ_CPWG01000040.1"/>
</dbReference>
<accession>A0A380Q3D7</accession>
<feature type="transmembrane region" description="Helical" evidence="1">
    <location>
        <begin position="12"/>
        <end position="36"/>
    </location>
</feature>